<dbReference type="RefSeq" id="WP_313875391.1">
    <property type="nucleotide sequence ID" value="NZ_JAVBIK010000001.1"/>
</dbReference>
<organism evidence="1 2">
    <name type="scientific">Rhodoferax potami</name>
    <dbReference type="NCBI Taxonomy" id="3068338"/>
    <lineage>
        <taxon>Bacteria</taxon>
        <taxon>Pseudomonadati</taxon>
        <taxon>Pseudomonadota</taxon>
        <taxon>Betaproteobacteria</taxon>
        <taxon>Burkholderiales</taxon>
        <taxon>Comamonadaceae</taxon>
        <taxon>Rhodoferax</taxon>
    </lineage>
</organism>
<dbReference type="Proteomes" id="UP001321700">
    <property type="component" value="Unassembled WGS sequence"/>
</dbReference>
<accession>A0ABU3KPH3</accession>
<proteinExistence type="predicted"/>
<sequence>MGVLIGCDFSSSPTKRKGIVCAKGAQAGGRLVLQGLEKLASLDEFSAYLESEPSWLGAFDLPFGLPRELVVAMGWPRDWEACIRHYAALGRDDIRTAFAAFCDARPAGGKFAHRATDFPAQSSPSMKWVNPPVAFMLHAGVPRLMAANAYFPGLQIRPTRPDADLRVALEAYPGLIAKAVLGSRSYKSDEKAKQTPERLIARKDLVNALEMGQTRWGVRLKLSHAQRDALVDDPSGDSLDAVLCLVLAAWAELRHIAGAPLYGLPPTMDPLEGWIVSA</sequence>
<gene>
    <name evidence="1" type="ORF">RAE19_13580</name>
</gene>
<dbReference type="EMBL" id="JAVBIK010000001">
    <property type="protein sequence ID" value="MDT7519729.1"/>
    <property type="molecule type" value="Genomic_DNA"/>
</dbReference>
<keyword evidence="2" id="KW-1185">Reference proteome</keyword>
<reference evidence="1 2" key="1">
    <citation type="submission" date="2023-08" db="EMBL/GenBank/DDBJ databases">
        <title>Rhodoferax potami sp. nov. and Rhodoferax mekongensis sp. nov., isolated from the Mekong River in Thailand.</title>
        <authorList>
            <person name="Kitikhun S."/>
            <person name="Charoenyingcharoen P."/>
            <person name="Siriarchawattana P."/>
            <person name="Likhitrattanapisal S."/>
            <person name="Nilsakha T."/>
            <person name="Chanpet A."/>
            <person name="Rattanawaree P."/>
            <person name="Ingsriswang S."/>
        </authorList>
    </citation>
    <scope>NUCLEOTIDE SEQUENCE [LARGE SCALE GENOMIC DNA]</scope>
    <source>
        <strain evidence="1 2">TBRC 17660</strain>
    </source>
</reference>
<evidence type="ECO:0000313" key="1">
    <source>
        <dbReference type="EMBL" id="MDT7519729.1"/>
    </source>
</evidence>
<protein>
    <submittedName>
        <fullName evidence="1">DUF429 domain-containing protein</fullName>
    </submittedName>
</protein>
<comment type="caution">
    <text evidence="1">The sequence shown here is derived from an EMBL/GenBank/DDBJ whole genome shotgun (WGS) entry which is preliminary data.</text>
</comment>
<name>A0ABU3KPH3_9BURK</name>
<evidence type="ECO:0000313" key="2">
    <source>
        <dbReference type="Proteomes" id="UP001321700"/>
    </source>
</evidence>